<dbReference type="Pfam" id="PF00027">
    <property type="entry name" value="cNMP_binding"/>
    <property type="match status" value="1"/>
</dbReference>
<reference evidence="7" key="1">
    <citation type="submission" date="2017-10" db="EMBL/GenBank/DDBJ databases">
        <authorList>
            <person name="Wilpiszeski R.L."/>
            <person name="Zhidan Z."/>
            <person name="House C.H."/>
        </authorList>
    </citation>
    <scope>NUCLEOTIDE SEQUENCE</scope>
    <source>
        <strain evidence="7">12_S12</strain>
    </source>
</reference>
<dbReference type="GO" id="GO:0005829">
    <property type="term" value="C:cytosol"/>
    <property type="evidence" value="ECO:0007669"/>
    <property type="project" value="TreeGrafter"/>
</dbReference>
<feature type="domain" description="HTH crp-type" evidence="5">
    <location>
        <begin position="110"/>
        <end position="182"/>
    </location>
</feature>
<dbReference type="SUPFAM" id="SSF46785">
    <property type="entry name" value="Winged helix' DNA-binding domain"/>
    <property type="match status" value="1"/>
</dbReference>
<dbReference type="PANTHER" id="PTHR24567:SF74">
    <property type="entry name" value="HTH-TYPE TRANSCRIPTIONAL REGULATOR ARCR"/>
    <property type="match status" value="1"/>
</dbReference>
<name>A0A430SDM9_THESC</name>
<evidence type="ECO:0000313" key="9">
    <source>
        <dbReference type="Proteomes" id="UP000287962"/>
    </source>
</evidence>
<comment type="caution">
    <text evidence="6">The sequence shown here is derived from an EMBL/GenBank/DDBJ whole genome shotgun (WGS) entry which is preliminary data.</text>
</comment>
<dbReference type="SMART" id="SM00419">
    <property type="entry name" value="HTH_CRP"/>
    <property type="match status" value="1"/>
</dbReference>
<evidence type="ECO:0000259" key="4">
    <source>
        <dbReference type="PROSITE" id="PS50042"/>
    </source>
</evidence>
<evidence type="ECO:0000313" key="8">
    <source>
        <dbReference type="Proteomes" id="UP000286928"/>
    </source>
</evidence>
<organism evidence="6 8">
    <name type="scientific">Thermus scotoductus</name>
    <dbReference type="NCBI Taxonomy" id="37636"/>
    <lineage>
        <taxon>Bacteria</taxon>
        <taxon>Thermotogati</taxon>
        <taxon>Deinococcota</taxon>
        <taxon>Deinococci</taxon>
        <taxon>Thermales</taxon>
        <taxon>Thermaceae</taxon>
        <taxon>Thermus</taxon>
    </lineage>
</organism>
<accession>A0A430SDM9</accession>
<dbReference type="Proteomes" id="UP000286928">
    <property type="component" value="Unassembled WGS sequence"/>
</dbReference>
<evidence type="ECO:0000256" key="1">
    <source>
        <dbReference type="ARBA" id="ARBA00023015"/>
    </source>
</evidence>
<reference evidence="8 9" key="2">
    <citation type="journal article" date="2019" name="Extremophiles">
        <title>Biogeography of thermophiles and predominance of Thermus scotoductus in domestic water heaters.</title>
        <authorList>
            <person name="Wilpiszeski R.L."/>
            <person name="Zhang Z."/>
            <person name="House C.H."/>
        </authorList>
    </citation>
    <scope>NUCLEOTIDE SEQUENCE [LARGE SCALE GENOMIC DNA]</scope>
    <source>
        <strain evidence="7 9">12_S12</strain>
        <strain evidence="6 8">20_S20</strain>
    </source>
</reference>
<evidence type="ECO:0000313" key="7">
    <source>
        <dbReference type="EMBL" id="RTI09436.1"/>
    </source>
</evidence>
<keyword evidence="3" id="KW-0804">Transcription</keyword>
<dbReference type="InterPro" id="IPR036388">
    <property type="entry name" value="WH-like_DNA-bd_sf"/>
</dbReference>
<dbReference type="InterPro" id="IPR018490">
    <property type="entry name" value="cNMP-bd_dom_sf"/>
</dbReference>
<dbReference type="CDD" id="cd00092">
    <property type="entry name" value="HTH_CRP"/>
    <property type="match status" value="1"/>
</dbReference>
<dbReference type="RefSeq" id="WP_126164393.1">
    <property type="nucleotide sequence ID" value="NZ_PELO01000025.1"/>
</dbReference>
<dbReference type="EMBL" id="PEML01000037">
    <property type="protein sequence ID" value="RTI09436.1"/>
    <property type="molecule type" value="Genomic_DNA"/>
</dbReference>
<dbReference type="Gene3D" id="1.10.10.10">
    <property type="entry name" value="Winged helix-like DNA-binding domain superfamily/Winged helix DNA-binding domain"/>
    <property type="match status" value="1"/>
</dbReference>
<keyword evidence="2" id="KW-0238">DNA-binding</keyword>
<dbReference type="GO" id="GO:0003677">
    <property type="term" value="F:DNA binding"/>
    <property type="evidence" value="ECO:0007669"/>
    <property type="project" value="UniProtKB-KW"/>
</dbReference>
<dbReference type="InterPro" id="IPR014710">
    <property type="entry name" value="RmlC-like_jellyroll"/>
</dbReference>
<dbReference type="SUPFAM" id="SSF51206">
    <property type="entry name" value="cAMP-binding domain-like"/>
    <property type="match status" value="1"/>
</dbReference>
<dbReference type="PRINTS" id="PR00034">
    <property type="entry name" value="HTHCRP"/>
</dbReference>
<dbReference type="Pfam" id="PF13545">
    <property type="entry name" value="HTH_Crp_2"/>
    <property type="match status" value="1"/>
</dbReference>
<dbReference type="InterPro" id="IPR050397">
    <property type="entry name" value="Env_Response_Regulators"/>
</dbReference>
<dbReference type="PROSITE" id="PS51063">
    <property type="entry name" value="HTH_CRP_2"/>
    <property type="match status" value="1"/>
</dbReference>
<dbReference type="InterPro" id="IPR000595">
    <property type="entry name" value="cNMP-bd_dom"/>
</dbReference>
<dbReference type="InterPro" id="IPR012318">
    <property type="entry name" value="HTH_CRP"/>
</dbReference>
<evidence type="ECO:0000256" key="2">
    <source>
        <dbReference type="ARBA" id="ARBA00023125"/>
    </source>
</evidence>
<sequence length="195" mass="22179">MKRFNRKELVFLAGDRADTLYRLQSGLVRIVELLPDGRTLTLRHVLPGDFFGEEALEGKRYRYAAETMTDVVVEGFDPKTMDHQALHQVARNLARQMRRVQAYEAHLQTGELRARIARYLVFLSDTPASFRDEQGLFVTVSHEEIADATASTRESVSKILSDLRYEGLIATAYRKVYLFNLKALEQEAQGALEAA</sequence>
<dbReference type="EMBL" id="PEMD01000019">
    <property type="protein sequence ID" value="RTH34709.1"/>
    <property type="molecule type" value="Genomic_DNA"/>
</dbReference>
<feature type="domain" description="Cyclic nucleotide-binding" evidence="4">
    <location>
        <begin position="1"/>
        <end position="64"/>
    </location>
</feature>
<dbReference type="InterPro" id="IPR036390">
    <property type="entry name" value="WH_DNA-bd_sf"/>
</dbReference>
<dbReference type="GO" id="GO:0003700">
    <property type="term" value="F:DNA-binding transcription factor activity"/>
    <property type="evidence" value="ECO:0007669"/>
    <property type="project" value="TreeGrafter"/>
</dbReference>
<evidence type="ECO:0000259" key="5">
    <source>
        <dbReference type="PROSITE" id="PS51063"/>
    </source>
</evidence>
<protein>
    <submittedName>
        <fullName evidence="6">Crp/Fnr family transcriptional regulator</fullName>
    </submittedName>
</protein>
<dbReference type="PANTHER" id="PTHR24567">
    <property type="entry name" value="CRP FAMILY TRANSCRIPTIONAL REGULATORY PROTEIN"/>
    <property type="match status" value="1"/>
</dbReference>
<gene>
    <name evidence="7" type="ORF">CSW25_01920</name>
    <name evidence="6" type="ORF">CSW33_00875</name>
</gene>
<dbReference type="PROSITE" id="PS50042">
    <property type="entry name" value="CNMP_BINDING_3"/>
    <property type="match status" value="1"/>
</dbReference>
<dbReference type="Proteomes" id="UP000287962">
    <property type="component" value="Unassembled WGS sequence"/>
</dbReference>
<proteinExistence type="predicted"/>
<dbReference type="CDD" id="cd00038">
    <property type="entry name" value="CAP_ED"/>
    <property type="match status" value="1"/>
</dbReference>
<keyword evidence="9" id="KW-1185">Reference proteome</keyword>
<keyword evidence="1" id="KW-0805">Transcription regulation</keyword>
<evidence type="ECO:0000313" key="6">
    <source>
        <dbReference type="EMBL" id="RTH34709.1"/>
    </source>
</evidence>
<dbReference type="SMART" id="SM00100">
    <property type="entry name" value="cNMP"/>
    <property type="match status" value="1"/>
</dbReference>
<dbReference type="Gene3D" id="2.60.120.10">
    <property type="entry name" value="Jelly Rolls"/>
    <property type="match status" value="1"/>
</dbReference>
<evidence type="ECO:0000256" key="3">
    <source>
        <dbReference type="ARBA" id="ARBA00023163"/>
    </source>
</evidence>
<dbReference type="AlphaFoldDB" id="A0A430SDM9"/>